<protein>
    <submittedName>
        <fullName evidence="1">Uncharacterized protein</fullName>
    </submittedName>
</protein>
<proteinExistence type="predicted"/>
<comment type="caution">
    <text evidence="1">The sequence shown here is derived from an EMBL/GenBank/DDBJ whole genome shotgun (WGS) entry which is preliminary data.</text>
</comment>
<organism evidence="1 2">
    <name type="scientific">Candidatus Riesia pediculischaeffi PTSU</name>
    <dbReference type="NCBI Taxonomy" id="1401651"/>
    <lineage>
        <taxon>Bacteria</taxon>
        <taxon>Pseudomonadati</taxon>
        <taxon>Pseudomonadota</taxon>
        <taxon>Gammaproteobacteria</taxon>
        <taxon>Enterobacterales</taxon>
        <taxon>Enterobacteriaceae</taxon>
        <taxon>Candidatus Riesia</taxon>
    </lineage>
</organism>
<accession>A0A0C1V620</accession>
<dbReference type="Proteomes" id="UP000054529">
    <property type="component" value="Unassembled WGS sequence"/>
</dbReference>
<dbReference type="AlphaFoldDB" id="A0A0C1V620"/>
<gene>
    <name evidence="1" type="ORF">P689_12233</name>
</gene>
<reference evidence="1 2" key="1">
    <citation type="journal article" date="2014" name="G3 (Bethesda)">
        <title>Genome sequence of Candidatus Riesia pediculischaeffi, endosymbiont of chimpanzee lice, and genomic comparison of recently acquired endosymbionts from human and chimpanzee lice.</title>
        <authorList>
            <person name="Boyd B.M."/>
            <person name="Allen J.M."/>
            <person name="de Crecy-Lagard V."/>
            <person name="Reed D.L."/>
        </authorList>
    </citation>
    <scope>NUCLEOTIDE SEQUENCE [LARGE SCALE GENOMIC DNA]</scope>
    <source>
        <strain evidence="1 2">PTSU</strain>
    </source>
</reference>
<name>A0A0C1V620_9ENTR</name>
<sequence length="40" mass="4990">MKLRRNKLKTAEKYDLNGLYYYIETIVPKYFFNRTGYSKY</sequence>
<dbReference type="EMBL" id="AWXV01000004">
    <property type="protein sequence ID" value="KIE63864.1"/>
    <property type="molecule type" value="Genomic_DNA"/>
</dbReference>
<evidence type="ECO:0000313" key="2">
    <source>
        <dbReference type="Proteomes" id="UP000054529"/>
    </source>
</evidence>
<evidence type="ECO:0000313" key="1">
    <source>
        <dbReference type="EMBL" id="KIE63864.1"/>
    </source>
</evidence>
<dbReference type="HOGENOM" id="CLU_3286637_0_0_6"/>